<comment type="caution">
    <text evidence="1">The sequence shown here is derived from an EMBL/GenBank/DDBJ whole genome shotgun (WGS) entry which is preliminary data.</text>
</comment>
<dbReference type="InterPro" id="IPR012337">
    <property type="entry name" value="RNaseH-like_sf"/>
</dbReference>
<keyword evidence="2" id="KW-1185">Reference proteome</keyword>
<proteinExistence type="predicted"/>
<dbReference type="SUPFAM" id="SSF53098">
    <property type="entry name" value="Ribonuclease H-like"/>
    <property type="match status" value="1"/>
</dbReference>
<feature type="non-terminal residue" evidence="1">
    <location>
        <position position="1"/>
    </location>
</feature>
<sequence>YFETEEIENSYFDVCQLCKQNNIIVKYLHNSSTENMLGHLWTKHRIDKDHSKETDTSGMIIKAMHVITKHRQEKLTHLMNMDSRFINLTTDLWSSRINQGYIGIIATWMDSNFVLIEALLTTQLLLLSHTAENIRDLLNQVITEWGLAGQIFCITTDNSANVKKSIRLMNALINLTANEWQLLNNLILLLKPFYKATTMFSGSTYPTLNLIYPIIKLLIKKFMPSNRQTKEDYIDLLFESREHIENQSQLITDDENSDENSNELDADYKPGTSEQLYQPSHVLVKAASYLFLKEYWEVPQEVELITSFLNPQIKNLNFIDDIDIKKNIISTVQRLCDKTEHHKPLVQKCSKNNQCIKSSSKLAFKPIATSDLMADLYGNEELDEIVDKAEVNHYLCKPIQKRKCNPLKW</sequence>
<dbReference type="PANTHER" id="PTHR46169">
    <property type="entry name" value="DNA REPLICATION-RELATED ELEMENT FACTOR, ISOFORM A"/>
    <property type="match status" value="1"/>
</dbReference>
<dbReference type="InterPro" id="IPR052717">
    <property type="entry name" value="Vacuolar_transposase_reg"/>
</dbReference>
<dbReference type="Proteomes" id="UP000789901">
    <property type="component" value="Unassembled WGS sequence"/>
</dbReference>
<name>A0ABN7WE80_GIGMA</name>
<gene>
    <name evidence="1" type="ORF">GMARGA_LOCUS29919</name>
</gene>
<organism evidence="1 2">
    <name type="scientific">Gigaspora margarita</name>
    <dbReference type="NCBI Taxonomy" id="4874"/>
    <lineage>
        <taxon>Eukaryota</taxon>
        <taxon>Fungi</taxon>
        <taxon>Fungi incertae sedis</taxon>
        <taxon>Mucoromycota</taxon>
        <taxon>Glomeromycotina</taxon>
        <taxon>Glomeromycetes</taxon>
        <taxon>Diversisporales</taxon>
        <taxon>Gigasporaceae</taxon>
        <taxon>Gigaspora</taxon>
    </lineage>
</organism>
<dbReference type="PANTHER" id="PTHR46169:SF29">
    <property type="entry name" value="DNA REPLICATION-RELATED ELEMENT FACTOR, ISOFORM A"/>
    <property type="match status" value="1"/>
</dbReference>
<accession>A0ABN7WE80</accession>
<dbReference type="EMBL" id="CAJVQB010041104">
    <property type="protein sequence ID" value="CAG8829171.1"/>
    <property type="molecule type" value="Genomic_DNA"/>
</dbReference>
<protein>
    <submittedName>
        <fullName evidence="1">43384_t:CDS:1</fullName>
    </submittedName>
</protein>
<evidence type="ECO:0000313" key="2">
    <source>
        <dbReference type="Proteomes" id="UP000789901"/>
    </source>
</evidence>
<evidence type="ECO:0000313" key="1">
    <source>
        <dbReference type="EMBL" id="CAG8829171.1"/>
    </source>
</evidence>
<reference evidence="1 2" key="1">
    <citation type="submission" date="2021-06" db="EMBL/GenBank/DDBJ databases">
        <authorList>
            <person name="Kallberg Y."/>
            <person name="Tangrot J."/>
            <person name="Rosling A."/>
        </authorList>
    </citation>
    <scope>NUCLEOTIDE SEQUENCE [LARGE SCALE GENOMIC DNA]</scope>
    <source>
        <strain evidence="1 2">120-4 pot B 10/14</strain>
    </source>
</reference>